<evidence type="ECO:0000313" key="6">
    <source>
        <dbReference type="EMBL" id="CAL1697997.1"/>
    </source>
</evidence>
<keyword evidence="3" id="KW-0443">Lipid metabolism</keyword>
<keyword evidence="7" id="KW-1185">Reference proteome</keyword>
<evidence type="ECO:0000259" key="5">
    <source>
        <dbReference type="PROSITE" id="PS51635"/>
    </source>
</evidence>
<evidence type="ECO:0000256" key="2">
    <source>
        <dbReference type="ARBA" id="ARBA00022963"/>
    </source>
</evidence>
<evidence type="ECO:0000256" key="3">
    <source>
        <dbReference type="ARBA" id="ARBA00023098"/>
    </source>
</evidence>
<dbReference type="PANTHER" id="PTHR24185:SF1">
    <property type="entry name" value="CALCIUM-INDEPENDENT PHOSPHOLIPASE A2-GAMMA"/>
    <property type="match status" value="1"/>
</dbReference>
<dbReference type="PROSITE" id="PS51635">
    <property type="entry name" value="PNPLA"/>
    <property type="match status" value="1"/>
</dbReference>
<feature type="domain" description="PNPLA" evidence="5">
    <location>
        <begin position="1"/>
        <end position="64"/>
    </location>
</feature>
<accession>A0ABP1CQN1</accession>
<dbReference type="Proteomes" id="UP001497453">
    <property type="component" value="Chromosome 10"/>
</dbReference>
<reference evidence="7" key="1">
    <citation type="submission" date="2024-04" db="EMBL/GenBank/DDBJ databases">
        <authorList>
            <person name="Shaw F."/>
            <person name="Minotto A."/>
        </authorList>
    </citation>
    <scope>NUCLEOTIDE SEQUENCE [LARGE SCALE GENOMIC DNA]</scope>
</reference>
<dbReference type="PANTHER" id="PTHR24185">
    <property type="entry name" value="CALCIUM-INDEPENDENT PHOSPHOLIPASE A2-GAMMA"/>
    <property type="match status" value="1"/>
</dbReference>
<feature type="short sequence motif" description="DGA/G" evidence="4">
    <location>
        <begin position="51"/>
        <end position="53"/>
    </location>
</feature>
<proteinExistence type="predicted"/>
<dbReference type="EMBL" id="OZ037953">
    <property type="protein sequence ID" value="CAL1697997.1"/>
    <property type="molecule type" value="Genomic_DNA"/>
</dbReference>
<dbReference type="SUPFAM" id="SSF52151">
    <property type="entry name" value="FabD/lysophospholipase-like"/>
    <property type="match status" value="1"/>
</dbReference>
<organism evidence="6 7">
    <name type="scientific">Somion occarium</name>
    <dbReference type="NCBI Taxonomy" id="3059160"/>
    <lineage>
        <taxon>Eukaryota</taxon>
        <taxon>Fungi</taxon>
        <taxon>Dikarya</taxon>
        <taxon>Basidiomycota</taxon>
        <taxon>Agaricomycotina</taxon>
        <taxon>Agaricomycetes</taxon>
        <taxon>Polyporales</taxon>
        <taxon>Cerrenaceae</taxon>
        <taxon>Somion</taxon>
    </lineage>
</organism>
<evidence type="ECO:0000313" key="7">
    <source>
        <dbReference type="Proteomes" id="UP001497453"/>
    </source>
</evidence>
<evidence type="ECO:0000256" key="1">
    <source>
        <dbReference type="ARBA" id="ARBA00022801"/>
    </source>
</evidence>
<dbReference type="Gene3D" id="3.40.1090.10">
    <property type="entry name" value="Cytosolic phospholipase A2 catalytic domain"/>
    <property type="match status" value="1"/>
</dbReference>
<dbReference type="InterPro" id="IPR016035">
    <property type="entry name" value="Acyl_Trfase/lysoPLipase"/>
</dbReference>
<evidence type="ECO:0000256" key="4">
    <source>
        <dbReference type="PROSITE-ProRule" id="PRU01161"/>
    </source>
</evidence>
<protein>
    <recommendedName>
        <fullName evidence="5">PNPLA domain-containing protein</fullName>
    </recommendedName>
</protein>
<keyword evidence="1" id="KW-0378">Hydrolase</keyword>
<dbReference type="Pfam" id="PF01734">
    <property type="entry name" value="Patatin"/>
    <property type="match status" value="1"/>
</dbReference>
<dbReference type="InterPro" id="IPR002641">
    <property type="entry name" value="PNPLA_dom"/>
</dbReference>
<sequence length="212" mass="23611">MADPSEKNQCKVNPEVNYDYSDYHIWQAARATSAAPTYFKRIKIGTQEYIDGGFGYNNSSAPLMLESKLVFGKARKIGCLVSIGTGTPPKPDLGNEKRPFKAMFKLFDAAIAIATSSDRAHDDITGLINGGFLPKDAYYRFNVDISALEPLNEVVHGLAEGRNNSKVEKVVKLDKWKMMGFLEQQTSEYLKKGDVVERLRACAMKLVHVENP</sequence>
<name>A0ABP1CQN1_9APHY</name>
<comment type="caution">
    <text evidence="4">Lacks conserved residue(s) required for the propagation of feature annotation.</text>
</comment>
<gene>
    <name evidence="6" type="ORF">GFSPODELE1_LOCUS1944</name>
</gene>
<keyword evidence="2" id="KW-0442">Lipid degradation</keyword>